<gene>
    <name evidence="2" type="ORF">JOF56_010332</name>
</gene>
<evidence type="ECO:0000313" key="2">
    <source>
        <dbReference type="EMBL" id="MBP2329947.1"/>
    </source>
</evidence>
<keyword evidence="3" id="KW-1185">Reference proteome</keyword>
<feature type="transmembrane region" description="Helical" evidence="1">
    <location>
        <begin position="83"/>
        <end position="104"/>
    </location>
</feature>
<feature type="transmembrane region" description="Helical" evidence="1">
    <location>
        <begin position="116"/>
        <end position="135"/>
    </location>
</feature>
<keyword evidence="1" id="KW-0812">Transmembrane</keyword>
<evidence type="ECO:0000256" key="1">
    <source>
        <dbReference type="SAM" id="Phobius"/>
    </source>
</evidence>
<reference evidence="2 3" key="1">
    <citation type="submission" date="2021-03" db="EMBL/GenBank/DDBJ databases">
        <title>Sequencing the genomes of 1000 actinobacteria strains.</title>
        <authorList>
            <person name="Klenk H.-P."/>
        </authorList>
    </citation>
    <scope>NUCLEOTIDE SEQUENCE [LARGE SCALE GENOMIC DNA]</scope>
    <source>
        <strain evidence="2 3">DSM 46670</strain>
    </source>
</reference>
<evidence type="ECO:0000313" key="3">
    <source>
        <dbReference type="Proteomes" id="UP001519332"/>
    </source>
</evidence>
<dbReference type="EMBL" id="JAGINW010000001">
    <property type="protein sequence ID" value="MBP2329947.1"/>
    <property type="molecule type" value="Genomic_DNA"/>
</dbReference>
<keyword evidence="2" id="KW-0418">Kinase</keyword>
<feature type="transmembrane region" description="Helical" evidence="1">
    <location>
        <begin position="141"/>
        <end position="163"/>
    </location>
</feature>
<feature type="transmembrane region" description="Helical" evidence="1">
    <location>
        <begin position="45"/>
        <end position="63"/>
    </location>
</feature>
<accession>A0ABS4TZX0</accession>
<keyword evidence="1" id="KW-1133">Transmembrane helix</keyword>
<protein>
    <submittedName>
        <fullName evidence="2">Signal transduction histidine kinase</fullName>
    </submittedName>
</protein>
<comment type="caution">
    <text evidence="2">The sequence shown here is derived from an EMBL/GenBank/DDBJ whole genome shotgun (WGS) entry which is preliminary data.</text>
</comment>
<feature type="transmembrane region" description="Helical" evidence="1">
    <location>
        <begin position="16"/>
        <end position="38"/>
    </location>
</feature>
<keyword evidence="1" id="KW-0472">Membrane</keyword>
<organism evidence="2 3">
    <name type="scientific">Kibdelosporangium banguiense</name>
    <dbReference type="NCBI Taxonomy" id="1365924"/>
    <lineage>
        <taxon>Bacteria</taxon>
        <taxon>Bacillati</taxon>
        <taxon>Actinomycetota</taxon>
        <taxon>Actinomycetes</taxon>
        <taxon>Pseudonocardiales</taxon>
        <taxon>Pseudonocardiaceae</taxon>
        <taxon>Kibdelosporangium</taxon>
    </lineage>
</organism>
<keyword evidence="2" id="KW-0808">Transferase</keyword>
<dbReference type="GO" id="GO:0016301">
    <property type="term" value="F:kinase activity"/>
    <property type="evidence" value="ECO:0007669"/>
    <property type="project" value="UniProtKB-KW"/>
</dbReference>
<dbReference type="Proteomes" id="UP001519332">
    <property type="component" value="Unassembled WGS sequence"/>
</dbReference>
<name>A0ABS4TZX0_9PSEU</name>
<dbReference type="RefSeq" id="WP_209646634.1">
    <property type="nucleotide sequence ID" value="NZ_JAGINW010000001.1"/>
</dbReference>
<proteinExistence type="predicted"/>
<dbReference type="Gene3D" id="6.10.250.2870">
    <property type="match status" value="1"/>
</dbReference>
<sequence length="318" mass="33722">MRVVLNTHEHSGRLPGLATAGVVTGSFVLMTVGVFRVIYIQPQHAAVTVIAMFACMLVLVWHIRHVARGVQPVGARWGLTGMAVVVAAVLPVVGVQWLGALYPLAASALLVLRLPWSLVVFAILAVVPVPVTFAYGQPEWIAYFSLGVVLNGLTIAVPVRFIAAVRQLRAARNELAGQAVVQERVRIDARLRDSLGTALESIADTGDRAAELVTTAPDDAAGHLREVVADARSTLAEARRTVAGIGDSPLRAELDAAVRLLAAAGIEARLALPPGGPPDHEDMLVSLRAEVSRVLADDTAGRCVIKVEPSQVIIEVDR</sequence>